<dbReference type="STRING" id="1420851.AU255_04745"/>
<keyword evidence="3" id="KW-1185">Reference proteome</keyword>
<organism evidence="2 3">
    <name type="scientific">Methyloprofundus sedimenti</name>
    <dbReference type="NCBI Taxonomy" id="1420851"/>
    <lineage>
        <taxon>Bacteria</taxon>
        <taxon>Pseudomonadati</taxon>
        <taxon>Pseudomonadota</taxon>
        <taxon>Gammaproteobacteria</taxon>
        <taxon>Methylococcales</taxon>
        <taxon>Methylococcaceae</taxon>
        <taxon>Methyloprofundus</taxon>
    </lineage>
</organism>
<dbReference type="InterPro" id="IPR012902">
    <property type="entry name" value="N_methyl_site"/>
</dbReference>
<name>A0A1V8M6K0_9GAMM</name>
<gene>
    <name evidence="2" type="ORF">AU255_04745</name>
</gene>
<dbReference type="SUPFAM" id="SSF54523">
    <property type="entry name" value="Pili subunits"/>
    <property type="match status" value="1"/>
</dbReference>
<reference evidence="2 3" key="1">
    <citation type="submission" date="2015-12" db="EMBL/GenBank/DDBJ databases">
        <authorList>
            <person name="Shamseldin A."/>
            <person name="Moawad H."/>
            <person name="Abd El-Rahim W.M."/>
            <person name="Sadowsky M.J."/>
        </authorList>
    </citation>
    <scope>NUCLEOTIDE SEQUENCE [LARGE SCALE GENOMIC DNA]</scope>
    <source>
        <strain evidence="2 3">WF1</strain>
    </source>
</reference>
<evidence type="ECO:0000313" key="3">
    <source>
        <dbReference type="Proteomes" id="UP000191980"/>
    </source>
</evidence>
<evidence type="ECO:0000256" key="1">
    <source>
        <dbReference type="SAM" id="Phobius"/>
    </source>
</evidence>
<dbReference type="NCBIfam" id="TIGR02532">
    <property type="entry name" value="IV_pilin_GFxxxE"/>
    <property type="match status" value="1"/>
</dbReference>
<dbReference type="Gene3D" id="3.30.700.10">
    <property type="entry name" value="Glycoprotein, Type 4 Pilin"/>
    <property type="match status" value="1"/>
</dbReference>
<keyword evidence="1" id="KW-1133">Transmembrane helix</keyword>
<dbReference type="InterPro" id="IPR045584">
    <property type="entry name" value="Pilin-like"/>
</dbReference>
<evidence type="ECO:0000313" key="2">
    <source>
        <dbReference type="EMBL" id="OQK17204.1"/>
    </source>
</evidence>
<feature type="transmembrane region" description="Helical" evidence="1">
    <location>
        <begin position="12"/>
        <end position="32"/>
    </location>
</feature>
<dbReference type="AlphaFoldDB" id="A0A1V8M6K0"/>
<comment type="caution">
    <text evidence="2">The sequence shown here is derived from an EMBL/GenBank/DDBJ whole genome shotgun (WGS) entry which is preliminary data.</text>
</comment>
<keyword evidence="1" id="KW-0812">Transmembrane</keyword>
<dbReference type="PROSITE" id="PS00409">
    <property type="entry name" value="PROKAR_NTER_METHYL"/>
    <property type="match status" value="1"/>
</dbReference>
<dbReference type="EMBL" id="LPUF01000001">
    <property type="protein sequence ID" value="OQK17204.1"/>
    <property type="molecule type" value="Genomic_DNA"/>
</dbReference>
<proteinExistence type="predicted"/>
<keyword evidence="1" id="KW-0472">Membrane</keyword>
<sequence>MNKIKQQGMTLIELTVVLLVLVALAGLIIPYFSGTSRKATCDVTDVSMTNIKRAIMERYYLDTLGKYPASKGGSDFSLYYLFDAGGWAAFDPDTQIGWRGPYLMNGITLASEAALATNLTSAAGTFVHRAFADGDSVVLDAWGRPIVIQVPSVAQCDSITGLTGTAAGYCARLVSAGAGSGAGIGNADIDTTIAGNRAGDDRVLYLKAPTPAADINTACE</sequence>
<accession>A0A1V8M6K0</accession>
<protein>
    <recommendedName>
        <fullName evidence="4">Prepilin-type N-terminal cleavage/methylation domain-containing protein</fullName>
    </recommendedName>
</protein>
<dbReference type="OrthoDB" id="5564894at2"/>
<dbReference type="Proteomes" id="UP000191980">
    <property type="component" value="Unassembled WGS sequence"/>
</dbReference>
<evidence type="ECO:0008006" key="4">
    <source>
        <dbReference type="Google" id="ProtNLM"/>
    </source>
</evidence>
<dbReference type="RefSeq" id="WP_080521817.1">
    <property type="nucleotide sequence ID" value="NZ_LPUF01000001.1"/>
</dbReference>